<proteinExistence type="inferred from homology"/>
<dbReference type="GO" id="GO:1990281">
    <property type="term" value="C:efflux pump complex"/>
    <property type="evidence" value="ECO:0007669"/>
    <property type="project" value="TreeGrafter"/>
</dbReference>
<evidence type="ECO:0000259" key="4">
    <source>
        <dbReference type="Pfam" id="PF25973"/>
    </source>
</evidence>
<accession>A0A8J3CZW7</accession>
<dbReference type="AlphaFoldDB" id="A0A8J3CZW7"/>
<reference evidence="5" key="1">
    <citation type="journal article" date="2014" name="Int. J. Syst. Evol. Microbiol.">
        <title>Complete genome sequence of Corynebacterium casei LMG S-19264T (=DSM 44701T), isolated from a smear-ripened cheese.</title>
        <authorList>
            <consortium name="US DOE Joint Genome Institute (JGI-PGF)"/>
            <person name="Walter F."/>
            <person name="Albersmeier A."/>
            <person name="Kalinowski J."/>
            <person name="Ruckert C."/>
        </authorList>
    </citation>
    <scope>NUCLEOTIDE SEQUENCE</scope>
    <source>
        <strain evidence="5">KCTC 23224</strain>
    </source>
</reference>
<organism evidence="5 6">
    <name type="scientific">Mongoliitalea lutea</name>
    <dbReference type="NCBI Taxonomy" id="849756"/>
    <lineage>
        <taxon>Bacteria</taxon>
        <taxon>Pseudomonadati</taxon>
        <taxon>Bacteroidota</taxon>
        <taxon>Cytophagia</taxon>
        <taxon>Cytophagales</taxon>
        <taxon>Cyclobacteriaceae</taxon>
        <taxon>Mongoliitalea</taxon>
    </lineage>
</organism>
<comment type="similarity">
    <text evidence="1">Belongs to the membrane fusion protein (MFP) (TC 8.A.1) family.</text>
</comment>
<dbReference type="PROSITE" id="PS51257">
    <property type="entry name" value="PROKAR_LIPOPROTEIN"/>
    <property type="match status" value="1"/>
</dbReference>
<dbReference type="NCBIfam" id="TIGR01730">
    <property type="entry name" value="RND_mfp"/>
    <property type="match status" value="1"/>
</dbReference>
<dbReference type="SUPFAM" id="SSF111369">
    <property type="entry name" value="HlyD-like secretion proteins"/>
    <property type="match status" value="1"/>
</dbReference>
<evidence type="ECO:0000313" key="5">
    <source>
        <dbReference type="EMBL" id="GHB43970.1"/>
    </source>
</evidence>
<comment type="caution">
    <text evidence="5">The sequence shown here is derived from an EMBL/GenBank/DDBJ whole genome shotgun (WGS) entry which is preliminary data.</text>
</comment>
<dbReference type="PANTHER" id="PTHR30469">
    <property type="entry name" value="MULTIDRUG RESISTANCE PROTEIN MDTA"/>
    <property type="match status" value="1"/>
</dbReference>
<name>A0A8J3CZW7_9BACT</name>
<feature type="domain" description="CzcB-like barrel-sandwich hybrid" evidence="4">
    <location>
        <begin position="108"/>
        <end position="231"/>
    </location>
</feature>
<dbReference type="InterPro" id="IPR058792">
    <property type="entry name" value="Beta-barrel_RND_2"/>
</dbReference>
<dbReference type="Gene3D" id="1.10.287.470">
    <property type="entry name" value="Helix hairpin bin"/>
    <property type="match status" value="1"/>
</dbReference>
<protein>
    <recommendedName>
        <fullName evidence="7">RND family efflux transporter, MFP subunit</fullName>
    </recommendedName>
</protein>
<feature type="coiled-coil region" evidence="2">
    <location>
        <begin position="147"/>
        <end position="198"/>
    </location>
</feature>
<evidence type="ECO:0000259" key="3">
    <source>
        <dbReference type="Pfam" id="PF25954"/>
    </source>
</evidence>
<feature type="coiled-coil region" evidence="2">
    <location>
        <begin position="34"/>
        <end position="64"/>
    </location>
</feature>
<dbReference type="InterPro" id="IPR006143">
    <property type="entry name" value="RND_pump_MFP"/>
</dbReference>
<evidence type="ECO:0008006" key="7">
    <source>
        <dbReference type="Google" id="ProtNLM"/>
    </source>
</evidence>
<keyword evidence="2" id="KW-0175">Coiled coil</keyword>
<dbReference type="Gene3D" id="2.40.30.170">
    <property type="match status" value="1"/>
</dbReference>
<evidence type="ECO:0000313" key="6">
    <source>
        <dbReference type="Proteomes" id="UP000642809"/>
    </source>
</evidence>
<dbReference type="Pfam" id="PF25973">
    <property type="entry name" value="BSH_CzcB"/>
    <property type="match status" value="1"/>
</dbReference>
<keyword evidence="6" id="KW-1185">Reference proteome</keyword>
<dbReference type="EMBL" id="BMYF01000016">
    <property type="protein sequence ID" value="GHB43970.1"/>
    <property type="molecule type" value="Genomic_DNA"/>
</dbReference>
<sequence length="387" mass="43450">MKTNTSIYTNRYMKTYSSLILILLTVVAFSCGKKDELTVKKDELASLKKDANELRLKIEALEKEISLLDPEFGLANRKAVLISTIQPTVGKFENYVEVAGSVLSKKNVNISGEVSGRVTEVIAIEGMQVAKGQVMARIDSESIQRNMEEVQKQLELATIVFEKQERLWNQQIGTELQFLEAKNRKETLEKNLASLRTQESRTLVRAPFNGTVESVQVRLGELVQPGSPMFQFVGVSELYVEADVSERYIGVISRGDSVEISFPSINESFRTKVSAVGSIINPNNRTFKVEVFLPNLPNVKPNMVSVLKIKDYEVDEAVKVPNYLILQDNRGEYVFIVEDGLSKKRYIKRGRTYKDRSEIVEGLTGTETLVDKGFREVGDNFSVTIAA</sequence>
<dbReference type="Gene3D" id="2.40.50.100">
    <property type="match status" value="1"/>
</dbReference>
<evidence type="ECO:0000256" key="1">
    <source>
        <dbReference type="ARBA" id="ARBA00009477"/>
    </source>
</evidence>
<evidence type="ECO:0000256" key="2">
    <source>
        <dbReference type="SAM" id="Coils"/>
    </source>
</evidence>
<reference evidence="5" key="2">
    <citation type="submission" date="2020-09" db="EMBL/GenBank/DDBJ databases">
        <authorList>
            <person name="Sun Q."/>
            <person name="Kim S."/>
        </authorList>
    </citation>
    <scope>NUCLEOTIDE SEQUENCE</scope>
    <source>
        <strain evidence="5">KCTC 23224</strain>
    </source>
</reference>
<dbReference type="InterPro" id="IPR058647">
    <property type="entry name" value="BSH_CzcB-like"/>
</dbReference>
<dbReference type="Pfam" id="PF25954">
    <property type="entry name" value="Beta-barrel_RND_2"/>
    <property type="match status" value="1"/>
</dbReference>
<dbReference type="GO" id="GO:0015562">
    <property type="term" value="F:efflux transmembrane transporter activity"/>
    <property type="evidence" value="ECO:0007669"/>
    <property type="project" value="TreeGrafter"/>
</dbReference>
<gene>
    <name evidence="5" type="ORF">GCM10008106_26240</name>
</gene>
<feature type="domain" description="CusB-like beta-barrel" evidence="3">
    <location>
        <begin position="239"/>
        <end position="309"/>
    </location>
</feature>
<dbReference type="Gene3D" id="2.40.420.20">
    <property type="match status" value="1"/>
</dbReference>
<dbReference type="PANTHER" id="PTHR30469:SF15">
    <property type="entry name" value="HLYD FAMILY OF SECRETION PROTEINS"/>
    <property type="match status" value="1"/>
</dbReference>
<dbReference type="Proteomes" id="UP000642809">
    <property type="component" value="Unassembled WGS sequence"/>
</dbReference>